<evidence type="ECO:0000313" key="2">
    <source>
        <dbReference type="Proteomes" id="UP001139353"/>
    </source>
</evidence>
<dbReference type="RefSeq" id="WP_275680414.1">
    <property type="nucleotide sequence ID" value="NZ_JAJLJH010000001.1"/>
</dbReference>
<dbReference type="EMBL" id="JAJLJH010000001">
    <property type="protein sequence ID" value="MCK9684383.1"/>
    <property type="molecule type" value="Genomic_DNA"/>
</dbReference>
<accession>A0A9X1YE90</accession>
<proteinExistence type="predicted"/>
<sequence length="138" mass="14613">MTEAERDNREIEQSVKVEGELELRVWNANDEQLAAGLAAAREVLESRGVTAGRAVVCHSAVAAHELDPSLPAPGADVRAAAEACREAFVAAISAAGGTLDSEDALAFEQRPADAALWDTLPTLRAWRDKNNAHAVSRG</sequence>
<gene>
    <name evidence="1" type="ORF">LPC04_01530</name>
</gene>
<keyword evidence="2" id="KW-1185">Reference proteome</keyword>
<name>A0A9X1YE90_9BURK</name>
<dbReference type="Proteomes" id="UP001139353">
    <property type="component" value="Unassembled WGS sequence"/>
</dbReference>
<reference evidence="1" key="1">
    <citation type="submission" date="2021-11" db="EMBL/GenBank/DDBJ databases">
        <title>BS-T2-15 a new species belonging to the Comamonadaceae family isolated from the soil of a French oak forest.</title>
        <authorList>
            <person name="Mieszkin S."/>
            <person name="Alain K."/>
        </authorList>
    </citation>
    <scope>NUCLEOTIDE SEQUENCE</scope>
    <source>
        <strain evidence="1">BS-T2-15</strain>
    </source>
</reference>
<organism evidence="1 2">
    <name type="scientific">Scleromatobacter humisilvae</name>
    <dbReference type="NCBI Taxonomy" id="2897159"/>
    <lineage>
        <taxon>Bacteria</taxon>
        <taxon>Pseudomonadati</taxon>
        <taxon>Pseudomonadota</taxon>
        <taxon>Betaproteobacteria</taxon>
        <taxon>Burkholderiales</taxon>
        <taxon>Sphaerotilaceae</taxon>
        <taxon>Scleromatobacter</taxon>
    </lineage>
</organism>
<dbReference type="AlphaFoldDB" id="A0A9X1YE90"/>
<comment type="caution">
    <text evidence="1">The sequence shown here is derived from an EMBL/GenBank/DDBJ whole genome shotgun (WGS) entry which is preliminary data.</text>
</comment>
<protein>
    <submittedName>
        <fullName evidence="1">Uncharacterized protein</fullName>
    </submittedName>
</protein>
<evidence type="ECO:0000313" key="1">
    <source>
        <dbReference type="EMBL" id="MCK9684383.1"/>
    </source>
</evidence>